<organism evidence="1 2">
    <name type="scientific">Peptoniphilus stercorisuis</name>
    <dbReference type="NCBI Taxonomy" id="1436965"/>
    <lineage>
        <taxon>Bacteria</taxon>
        <taxon>Bacillati</taxon>
        <taxon>Bacillota</taxon>
        <taxon>Tissierellia</taxon>
        <taxon>Tissierellales</taxon>
        <taxon>Peptoniphilaceae</taxon>
        <taxon>Peptoniphilus</taxon>
    </lineage>
</organism>
<reference evidence="1 2" key="1">
    <citation type="submission" date="2021-03" db="EMBL/GenBank/DDBJ databases">
        <title>Genomic Encyclopedia of Type Strains, Phase IV (KMG-IV): sequencing the most valuable type-strain genomes for metagenomic binning, comparative biology and taxonomic classification.</title>
        <authorList>
            <person name="Goeker M."/>
        </authorList>
    </citation>
    <scope>NUCLEOTIDE SEQUENCE [LARGE SCALE GENOMIC DNA]</scope>
    <source>
        <strain evidence="1 2">DSM 27563</strain>
    </source>
</reference>
<dbReference type="Proteomes" id="UP001519306">
    <property type="component" value="Unassembled WGS sequence"/>
</dbReference>
<sequence>MENKNLIVISFDGLSSLDFEYISNLPNFREFLKNSSFCKNVNTIYPSLTYPAHASIVTGKYPKNHKVINNTILDINRKNPDWYWYSKYIKGDSLFTLADKKGFKVASILWPVTAGAKIKYNMPEIFSNRKWTNQAIVSGLNGSLIYQLDLERKFSHLRDGIKEPNLGDFVEKSIIYTLKKYKPDFLFAHIIDLDTNRHKYGFNSEEAKNALKRHDEKLGNIMKVLKNLDFYKNSRIVLLGDHSSIDVDKVIFLNSIFYKNGYINIQKKKIKDYKVIAKSCDGSSYIYIKDKSIKKEIEKILKNLELDESSGIEKVFDNNNIKSLGADSEADFIIEAKCGYYFLDDIRNYSILDLNTLDEDERKLYLKNCHGYLPSKKDYKTVFMISGDNIRKNHIIENMDLIDIAPTISHLFNLGLSEYDGEVKNEIIK</sequence>
<gene>
    <name evidence="1" type="ORF">J2Z71_000228</name>
</gene>
<accession>A0ABS4KAB5</accession>
<dbReference type="PANTHER" id="PTHR10151">
    <property type="entry name" value="ECTONUCLEOTIDE PYROPHOSPHATASE/PHOSPHODIESTERASE"/>
    <property type="match status" value="1"/>
</dbReference>
<dbReference type="RefSeq" id="WP_210060021.1">
    <property type="nucleotide sequence ID" value="NZ_JAGGLJ010000002.1"/>
</dbReference>
<dbReference type="CDD" id="cd16018">
    <property type="entry name" value="Enpp"/>
    <property type="match status" value="1"/>
</dbReference>
<dbReference type="SUPFAM" id="SSF53649">
    <property type="entry name" value="Alkaline phosphatase-like"/>
    <property type="match status" value="1"/>
</dbReference>
<comment type="caution">
    <text evidence="1">The sequence shown here is derived from an EMBL/GenBank/DDBJ whole genome shotgun (WGS) entry which is preliminary data.</text>
</comment>
<name>A0ABS4KAB5_9FIRM</name>
<dbReference type="InterPro" id="IPR017850">
    <property type="entry name" value="Alkaline_phosphatase_core_sf"/>
</dbReference>
<dbReference type="EMBL" id="JAGGLJ010000002">
    <property type="protein sequence ID" value="MBP2024712.1"/>
    <property type="molecule type" value="Genomic_DNA"/>
</dbReference>
<dbReference type="InterPro" id="IPR002591">
    <property type="entry name" value="Phosphodiest/P_Trfase"/>
</dbReference>
<dbReference type="PANTHER" id="PTHR10151:SF120">
    <property type="entry name" value="BIS(5'-ADENOSYL)-TRIPHOSPHATASE"/>
    <property type="match status" value="1"/>
</dbReference>
<keyword evidence="2" id="KW-1185">Reference proteome</keyword>
<evidence type="ECO:0000313" key="1">
    <source>
        <dbReference type="EMBL" id="MBP2024712.1"/>
    </source>
</evidence>
<evidence type="ECO:0000313" key="2">
    <source>
        <dbReference type="Proteomes" id="UP001519306"/>
    </source>
</evidence>
<dbReference type="Pfam" id="PF01663">
    <property type="entry name" value="Phosphodiest"/>
    <property type="match status" value="1"/>
</dbReference>
<protein>
    <submittedName>
        <fullName evidence="1">AlkP superfamily pyrophosphatase or phosphodiesterase</fullName>
    </submittedName>
</protein>
<dbReference type="Gene3D" id="3.40.720.10">
    <property type="entry name" value="Alkaline Phosphatase, subunit A"/>
    <property type="match status" value="1"/>
</dbReference>
<proteinExistence type="predicted"/>